<comment type="caution">
    <text evidence="1">The sequence shown here is derived from an EMBL/GenBank/DDBJ whole genome shotgun (WGS) entry which is preliminary data.</text>
</comment>
<dbReference type="EMBL" id="JABWDY010044549">
    <property type="protein sequence ID" value="KAF5175058.1"/>
    <property type="molecule type" value="Genomic_DNA"/>
</dbReference>
<proteinExistence type="predicted"/>
<name>A0A7J6UR96_THATH</name>
<evidence type="ECO:0000313" key="2">
    <source>
        <dbReference type="Proteomes" id="UP000554482"/>
    </source>
</evidence>
<keyword evidence="2" id="KW-1185">Reference proteome</keyword>
<dbReference type="AlphaFoldDB" id="A0A7J6UR96"/>
<organism evidence="1 2">
    <name type="scientific">Thalictrum thalictroides</name>
    <name type="common">Rue-anemone</name>
    <name type="synonym">Anemone thalictroides</name>
    <dbReference type="NCBI Taxonomy" id="46969"/>
    <lineage>
        <taxon>Eukaryota</taxon>
        <taxon>Viridiplantae</taxon>
        <taxon>Streptophyta</taxon>
        <taxon>Embryophyta</taxon>
        <taxon>Tracheophyta</taxon>
        <taxon>Spermatophyta</taxon>
        <taxon>Magnoliopsida</taxon>
        <taxon>Ranunculales</taxon>
        <taxon>Ranunculaceae</taxon>
        <taxon>Thalictroideae</taxon>
        <taxon>Thalictrum</taxon>
    </lineage>
</organism>
<dbReference type="Proteomes" id="UP000554482">
    <property type="component" value="Unassembled WGS sequence"/>
</dbReference>
<gene>
    <name evidence="1" type="ORF">FRX31_035355</name>
</gene>
<protein>
    <submittedName>
        <fullName evidence="1">Uncharacterized protein</fullName>
    </submittedName>
</protein>
<accession>A0A7J6UR96</accession>
<reference evidence="1 2" key="1">
    <citation type="submission" date="2020-06" db="EMBL/GenBank/DDBJ databases">
        <title>Transcriptomic and genomic resources for Thalictrum thalictroides and T. hernandezii: Facilitating candidate gene discovery in an emerging model plant lineage.</title>
        <authorList>
            <person name="Arias T."/>
            <person name="Riano-Pachon D.M."/>
            <person name="Di Stilio V.S."/>
        </authorList>
    </citation>
    <scope>NUCLEOTIDE SEQUENCE [LARGE SCALE GENOMIC DNA]</scope>
    <source>
        <strain evidence="2">cv. WT478/WT964</strain>
        <tissue evidence="1">Leaves</tissue>
    </source>
</reference>
<sequence length="64" mass="7227">MIISWIGTITTSGLKCGKKKMGTKNDELKDNIRKLYEIVSKRSSCLKEKKDGCIKRPVILGELE</sequence>
<evidence type="ECO:0000313" key="1">
    <source>
        <dbReference type="EMBL" id="KAF5175058.1"/>
    </source>
</evidence>
<feature type="non-terminal residue" evidence="1">
    <location>
        <position position="1"/>
    </location>
</feature>